<proteinExistence type="predicted"/>
<dbReference type="AlphaFoldDB" id="A0A139AF79"/>
<dbReference type="Gene3D" id="3.40.50.1820">
    <property type="entry name" value="alpha/beta hydrolase"/>
    <property type="match status" value="1"/>
</dbReference>
<accession>A0A139AF79</accession>
<dbReference type="GO" id="GO:0016787">
    <property type="term" value="F:hydrolase activity"/>
    <property type="evidence" value="ECO:0007669"/>
    <property type="project" value="InterPro"/>
</dbReference>
<sequence length="228" mass="24679">MEKDDYTVSSSCCGPDTLPTSVVDPSKFKPRGSVVPQAAGTDLNVYVTRPSSGKLRRSDEALLVIYDIVGYGHPNNFQAADVLADKMGLLTVMPDFFRGVPFPPERFDWSGAARLDSPNTVPSPTAGKPAEERNVMGLVRSLDKEIGAWVMRGGGNWDKVVRKDVGDVLGWLKRAHGVKRCAMIGFCYGGVVIVKAAQEFQDTIKAVCGVHPAFMVRASSRTSWSTIG</sequence>
<evidence type="ECO:0000259" key="1">
    <source>
        <dbReference type="Pfam" id="PF01738"/>
    </source>
</evidence>
<dbReference type="STRING" id="1344416.A0A139AF79"/>
<dbReference type="SUPFAM" id="SSF53474">
    <property type="entry name" value="alpha/beta-Hydrolases"/>
    <property type="match status" value="1"/>
</dbReference>
<dbReference type="InterPro" id="IPR002925">
    <property type="entry name" value="Dienelactn_hydro"/>
</dbReference>
<dbReference type="Proteomes" id="UP000070544">
    <property type="component" value="Unassembled WGS sequence"/>
</dbReference>
<dbReference type="Pfam" id="PF01738">
    <property type="entry name" value="DLH"/>
    <property type="match status" value="1"/>
</dbReference>
<keyword evidence="3" id="KW-1185">Reference proteome</keyword>
<protein>
    <recommendedName>
        <fullName evidence="1">Dienelactone hydrolase domain-containing protein</fullName>
    </recommendedName>
</protein>
<dbReference type="OrthoDB" id="2147163at2759"/>
<organism evidence="2 3">
    <name type="scientific">Gonapodya prolifera (strain JEL478)</name>
    <name type="common">Monoblepharis prolifera</name>
    <dbReference type="NCBI Taxonomy" id="1344416"/>
    <lineage>
        <taxon>Eukaryota</taxon>
        <taxon>Fungi</taxon>
        <taxon>Fungi incertae sedis</taxon>
        <taxon>Chytridiomycota</taxon>
        <taxon>Chytridiomycota incertae sedis</taxon>
        <taxon>Monoblepharidomycetes</taxon>
        <taxon>Monoblepharidales</taxon>
        <taxon>Gonapodyaceae</taxon>
        <taxon>Gonapodya</taxon>
    </lineage>
</organism>
<evidence type="ECO:0000313" key="3">
    <source>
        <dbReference type="Proteomes" id="UP000070544"/>
    </source>
</evidence>
<reference evidence="2 3" key="1">
    <citation type="journal article" date="2015" name="Genome Biol. Evol.">
        <title>Phylogenomic analyses indicate that early fungi evolved digesting cell walls of algal ancestors of land plants.</title>
        <authorList>
            <person name="Chang Y."/>
            <person name="Wang S."/>
            <person name="Sekimoto S."/>
            <person name="Aerts A.L."/>
            <person name="Choi C."/>
            <person name="Clum A."/>
            <person name="LaButti K.M."/>
            <person name="Lindquist E.A."/>
            <person name="Yee Ngan C."/>
            <person name="Ohm R.A."/>
            <person name="Salamov A.A."/>
            <person name="Grigoriev I.V."/>
            <person name="Spatafora J.W."/>
            <person name="Berbee M.L."/>
        </authorList>
    </citation>
    <scope>NUCLEOTIDE SEQUENCE [LARGE SCALE GENOMIC DNA]</scope>
    <source>
        <strain evidence="2 3">JEL478</strain>
    </source>
</reference>
<gene>
    <name evidence="2" type="ORF">M427DRAFT_325166</name>
</gene>
<dbReference type="PANTHER" id="PTHR17630:SF44">
    <property type="entry name" value="PROTEIN AIM2"/>
    <property type="match status" value="1"/>
</dbReference>
<dbReference type="PANTHER" id="PTHR17630">
    <property type="entry name" value="DIENELACTONE HYDROLASE"/>
    <property type="match status" value="1"/>
</dbReference>
<evidence type="ECO:0000313" key="2">
    <source>
        <dbReference type="EMBL" id="KXS15437.1"/>
    </source>
</evidence>
<name>A0A139AF79_GONPJ</name>
<dbReference type="EMBL" id="KQ965762">
    <property type="protein sequence ID" value="KXS15437.1"/>
    <property type="molecule type" value="Genomic_DNA"/>
</dbReference>
<feature type="domain" description="Dienelactone hydrolase" evidence="1">
    <location>
        <begin position="58"/>
        <end position="214"/>
    </location>
</feature>
<dbReference type="InterPro" id="IPR029058">
    <property type="entry name" value="AB_hydrolase_fold"/>
</dbReference>